<protein>
    <submittedName>
        <fullName evidence="1">Uncharacterized protein</fullName>
    </submittedName>
</protein>
<reference evidence="1 2" key="1">
    <citation type="submission" date="2019-04" db="EMBL/GenBank/DDBJ databases">
        <title>High contiguity whole genome sequence and gene annotation resource for two Venturia nashicola isolates.</title>
        <authorList>
            <person name="Prokchorchik M."/>
            <person name="Won K."/>
            <person name="Lee Y."/>
            <person name="Choi E.D."/>
            <person name="Segonzac C."/>
            <person name="Sohn K.H."/>
        </authorList>
    </citation>
    <scope>NUCLEOTIDE SEQUENCE [LARGE SCALE GENOMIC DNA]</scope>
    <source>
        <strain evidence="1 2">PRI2</strain>
    </source>
</reference>
<keyword evidence="2" id="KW-1185">Reference proteome</keyword>
<evidence type="ECO:0000313" key="1">
    <source>
        <dbReference type="EMBL" id="TID22925.1"/>
    </source>
</evidence>
<sequence length="97" mass="10936">MKEYRSQVVHCGNDQGNQKIGNQVRPVVVAQCYHDCNRLILGSTTTFQVIREVGNIPAESFYDEMIDRLGRAMSLQFGKFKSNIQKQHGSVGTVQHP</sequence>
<dbReference type="AlphaFoldDB" id="A0A4Z1P4M4"/>
<gene>
    <name evidence="1" type="ORF">E6O75_ATG02099</name>
</gene>
<dbReference type="EMBL" id="SNSC02000007">
    <property type="protein sequence ID" value="TID22925.1"/>
    <property type="molecule type" value="Genomic_DNA"/>
</dbReference>
<proteinExistence type="predicted"/>
<comment type="caution">
    <text evidence="1">The sequence shown here is derived from an EMBL/GenBank/DDBJ whole genome shotgun (WGS) entry which is preliminary data.</text>
</comment>
<evidence type="ECO:0000313" key="2">
    <source>
        <dbReference type="Proteomes" id="UP000298493"/>
    </source>
</evidence>
<organism evidence="1 2">
    <name type="scientific">Venturia nashicola</name>
    <dbReference type="NCBI Taxonomy" id="86259"/>
    <lineage>
        <taxon>Eukaryota</taxon>
        <taxon>Fungi</taxon>
        <taxon>Dikarya</taxon>
        <taxon>Ascomycota</taxon>
        <taxon>Pezizomycotina</taxon>
        <taxon>Dothideomycetes</taxon>
        <taxon>Pleosporomycetidae</taxon>
        <taxon>Venturiales</taxon>
        <taxon>Venturiaceae</taxon>
        <taxon>Venturia</taxon>
    </lineage>
</organism>
<name>A0A4Z1P4M4_9PEZI</name>
<accession>A0A4Z1P4M4</accession>
<dbReference type="Proteomes" id="UP000298493">
    <property type="component" value="Unassembled WGS sequence"/>
</dbReference>